<dbReference type="InterPro" id="IPR011006">
    <property type="entry name" value="CheY-like_superfamily"/>
</dbReference>
<dbReference type="Gene3D" id="3.30.565.10">
    <property type="entry name" value="Histidine kinase-like ATPase, C-terminal domain"/>
    <property type="match status" value="1"/>
</dbReference>
<dbReference type="SUPFAM" id="SSF55874">
    <property type="entry name" value="ATPase domain of HSP90 chaperone/DNA topoisomerase II/histidine kinase"/>
    <property type="match status" value="1"/>
</dbReference>
<evidence type="ECO:0000256" key="15">
    <source>
        <dbReference type="PROSITE-ProRule" id="PRU00169"/>
    </source>
</evidence>
<evidence type="ECO:0000256" key="1">
    <source>
        <dbReference type="ARBA" id="ARBA00000085"/>
    </source>
</evidence>
<evidence type="ECO:0000259" key="19">
    <source>
        <dbReference type="PROSITE" id="PS50894"/>
    </source>
</evidence>
<dbReference type="InterPro" id="IPR036890">
    <property type="entry name" value="HATPase_C_sf"/>
</dbReference>
<dbReference type="PROSITE" id="PS50109">
    <property type="entry name" value="HIS_KIN"/>
    <property type="match status" value="1"/>
</dbReference>
<dbReference type="InterPro" id="IPR036097">
    <property type="entry name" value="HisK_dim/P_sf"/>
</dbReference>
<dbReference type="PROSITE" id="PS50894">
    <property type="entry name" value="HPT"/>
    <property type="match status" value="1"/>
</dbReference>
<keyword evidence="8" id="KW-0812">Transmembrane</keyword>
<dbReference type="Gene3D" id="3.40.50.2300">
    <property type="match status" value="1"/>
</dbReference>
<proteinExistence type="predicted"/>
<keyword evidence="21" id="KW-1185">Reference proteome</keyword>
<feature type="modified residue" description="Phosphohistidine" evidence="14">
    <location>
        <position position="620"/>
    </location>
</feature>
<dbReference type="Pfam" id="PF01627">
    <property type="entry name" value="Hpt"/>
    <property type="match status" value="1"/>
</dbReference>
<keyword evidence="4" id="KW-1003">Cell membrane</keyword>
<reference evidence="21" key="1">
    <citation type="journal article" date="2019" name="Int. J. Syst. Evol. Microbiol.">
        <title>The Global Catalogue of Microorganisms (GCM) 10K type strain sequencing project: providing services to taxonomists for standard genome sequencing and annotation.</title>
        <authorList>
            <consortium name="The Broad Institute Genomics Platform"/>
            <consortium name="The Broad Institute Genome Sequencing Center for Infectious Disease"/>
            <person name="Wu L."/>
            <person name="Ma J."/>
        </authorList>
    </citation>
    <scope>NUCLEOTIDE SEQUENCE [LARGE SCALE GENOMIC DNA]</scope>
    <source>
        <strain evidence="21">CGMCC 1.8860</strain>
    </source>
</reference>
<comment type="subcellular location">
    <subcellularLocation>
        <location evidence="2">Cell inner membrane</location>
        <topology evidence="2">Multi-pass membrane protein</topology>
    </subcellularLocation>
</comment>
<dbReference type="RefSeq" id="WP_188687876.1">
    <property type="nucleotide sequence ID" value="NZ_BMLY01000001.1"/>
</dbReference>
<keyword evidence="13" id="KW-0472">Membrane</keyword>
<comment type="catalytic activity">
    <reaction evidence="1">
        <text>ATP + protein L-histidine = ADP + protein N-phospho-L-histidine.</text>
        <dbReference type="EC" id="2.7.13.3"/>
    </reaction>
</comment>
<dbReference type="SUPFAM" id="SSF47226">
    <property type="entry name" value="Histidine-containing phosphotransfer domain, HPT domain"/>
    <property type="match status" value="1"/>
</dbReference>
<evidence type="ECO:0000256" key="5">
    <source>
        <dbReference type="ARBA" id="ARBA00022519"/>
    </source>
</evidence>
<feature type="modified residue" description="4-aspartylphosphate" evidence="15">
    <location>
        <position position="488"/>
    </location>
</feature>
<feature type="domain" description="Histidine kinase" evidence="17">
    <location>
        <begin position="188"/>
        <end position="416"/>
    </location>
</feature>
<gene>
    <name evidence="20" type="ORF">GCM10010971_02380</name>
</gene>
<organism evidence="20 21">
    <name type="scientific">Silvimonas amylolytica</name>
    <dbReference type="NCBI Taxonomy" id="449663"/>
    <lineage>
        <taxon>Bacteria</taxon>
        <taxon>Pseudomonadati</taxon>
        <taxon>Pseudomonadota</taxon>
        <taxon>Betaproteobacteria</taxon>
        <taxon>Neisseriales</taxon>
        <taxon>Chitinibacteraceae</taxon>
        <taxon>Silvimonas</taxon>
    </lineage>
</organism>
<dbReference type="SMART" id="SM00448">
    <property type="entry name" value="REC"/>
    <property type="match status" value="1"/>
</dbReference>
<dbReference type="SUPFAM" id="SSF55785">
    <property type="entry name" value="PYP-like sensor domain (PAS domain)"/>
    <property type="match status" value="1"/>
</dbReference>
<dbReference type="SUPFAM" id="SSF52172">
    <property type="entry name" value="CheY-like"/>
    <property type="match status" value="1"/>
</dbReference>
<dbReference type="SMART" id="SM00388">
    <property type="entry name" value="HisKA"/>
    <property type="match status" value="1"/>
</dbReference>
<keyword evidence="5" id="KW-0997">Cell inner membrane</keyword>
<evidence type="ECO:0000256" key="9">
    <source>
        <dbReference type="ARBA" id="ARBA00022777"/>
    </source>
</evidence>
<dbReference type="Gene3D" id="1.20.120.160">
    <property type="entry name" value="HPT domain"/>
    <property type="match status" value="1"/>
</dbReference>
<dbReference type="InterPro" id="IPR003661">
    <property type="entry name" value="HisK_dim/P_dom"/>
</dbReference>
<dbReference type="PROSITE" id="PS01277">
    <property type="entry name" value="RIBONUCLEASE_PH"/>
    <property type="match status" value="1"/>
</dbReference>
<feature type="domain" description="Response regulatory" evidence="18">
    <location>
        <begin position="439"/>
        <end position="558"/>
    </location>
</feature>
<evidence type="ECO:0000256" key="13">
    <source>
        <dbReference type="ARBA" id="ARBA00023136"/>
    </source>
</evidence>
<evidence type="ECO:0000256" key="10">
    <source>
        <dbReference type="ARBA" id="ARBA00022840"/>
    </source>
</evidence>
<dbReference type="SUPFAM" id="SSF47384">
    <property type="entry name" value="Homodimeric domain of signal transducing histidine kinase"/>
    <property type="match status" value="1"/>
</dbReference>
<dbReference type="InterPro" id="IPR036641">
    <property type="entry name" value="HPT_dom_sf"/>
</dbReference>
<evidence type="ECO:0000256" key="2">
    <source>
        <dbReference type="ARBA" id="ARBA00004429"/>
    </source>
</evidence>
<dbReference type="InterPro" id="IPR018336">
    <property type="entry name" value="RNase_PH_CS"/>
</dbReference>
<dbReference type="Pfam" id="PF00512">
    <property type="entry name" value="HisKA"/>
    <property type="match status" value="1"/>
</dbReference>
<dbReference type="SMART" id="SM00387">
    <property type="entry name" value="HATPase_c"/>
    <property type="match status" value="1"/>
</dbReference>
<keyword evidence="10" id="KW-0547">Nucleotide-binding</keyword>
<evidence type="ECO:0000256" key="14">
    <source>
        <dbReference type="PROSITE-ProRule" id="PRU00110"/>
    </source>
</evidence>
<dbReference type="SMART" id="SM00073">
    <property type="entry name" value="HPT"/>
    <property type="match status" value="1"/>
</dbReference>
<dbReference type="EC" id="2.7.13.3" evidence="3"/>
<evidence type="ECO:0000256" key="8">
    <source>
        <dbReference type="ARBA" id="ARBA00022692"/>
    </source>
</evidence>
<dbReference type="PROSITE" id="PS50110">
    <property type="entry name" value="RESPONSE_REGULATORY"/>
    <property type="match status" value="1"/>
</dbReference>
<dbReference type="InterPro" id="IPR005467">
    <property type="entry name" value="His_kinase_dom"/>
</dbReference>
<dbReference type="CDD" id="cd00082">
    <property type="entry name" value="HisKA"/>
    <property type="match status" value="1"/>
</dbReference>
<dbReference type="CDD" id="cd00088">
    <property type="entry name" value="HPT"/>
    <property type="match status" value="1"/>
</dbReference>
<dbReference type="InterPro" id="IPR001789">
    <property type="entry name" value="Sig_transdc_resp-reg_receiver"/>
</dbReference>
<dbReference type="Pfam" id="PF00072">
    <property type="entry name" value="Response_reg"/>
    <property type="match status" value="1"/>
</dbReference>
<evidence type="ECO:0000313" key="20">
    <source>
        <dbReference type="EMBL" id="GGP24419.1"/>
    </source>
</evidence>
<evidence type="ECO:0000256" key="16">
    <source>
        <dbReference type="SAM" id="Coils"/>
    </source>
</evidence>
<evidence type="ECO:0000256" key="7">
    <source>
        <dbReference type="ARBA" id="ARBA00022679"/>
    </source>
</evidence>
<keyword evidence="12" id="KW-0902">Two-component regulatory system</keyword>
<dbReference type="CDD" id="cd17546">
    <property type="entry name" value="REC_hyHK_CKI1_RcsC-like"/>
    <property type="match status" value="1"/>
</dbReference>
<feature type="domain" description="HPt" evidence="19">
    <location>
        <begin position="581"/>
        <end position="672"/>
    </location>
</feature>
<evidence type="ECO:0000256" key="4">
    <source>
        <dbReference type="ARBA" id="ARBA00022475"/>
    </source>
</evidence>
<evidence type="ECO:0000256" key="6">
    <source>
        <dbReference type="ARBA" id="ARBA00022553"/>
    </source>
</evidence>
<evidence type="ECO:0000259" key="17">
    <source>
        <dbReference type="PROSITE" id="PS50109"/>
    </source>
</evidence>
<evidence type="ECO:0000256" key="3">
    <source>
        <dbReference type="ARBA" id="ARBA00012438"/>
    </source>
</evidence>
<dbReference type="InterPro" id="IPR004358">
    <property type="entry name" value="Sig_transdc_His_kin-like_C"/>
</dbReference>
<name>A0ABQ2PHG9_9NEIS</name>
<keyword evidence="10" id="KW-0067">ATP-binding</keyword>
<dbReference type="Proteomes" id="UP000621859">
    <property type="component" value="Unassembled WGS sequence"/>
</dbReference>
<evidence type="ECO:0000313" key="21">
    <source>
        <dbReference type="Proteomes" id="UP000621859"/>
    </source>
</evidence>
<dbReference type="Pfam" id="PF02518">
    <property type="entry name" value="HATPase_c"/>
    <property type="match status" value="1"/>
</dbReference>
<comment type="caution">
    <text evidence="20">The sequence shown here is derived from an EMBL/GenBank/DDBJ whole genome shotgun (WGS) entry which is preliminary data.</text>
</comment>
<evidence type="ECO:0000259" key="18">
    <source>
        <dbReference type="PROSITE" id="PS50110"/>
    </source>
</evidence>
<dbReference type="CDD" id="cd16922">
    <property type="entry name" value="HATPase_EvgS-ArcB-TorS-like"/>
    <property type="match status" value="1"/>
</dbReference>
<dbReference type="Gene3D" id="1.10.287.130">
    <property type="match status" value="1"/>
</dbReference>
<dbReference type="InterPro" id="IPR008207">
    <property type="entry name" value="Sig_transdc_His_kin_Hpt_dom"/>
</dbReference>
<dbReference type="InterPro" id="IPR035965">
    <property type="entry name" value="PAS-like_dom_sf"/>
</dbReference>
<dbReference type="EMBL" id="BMLY01000001">
    <property type="protein sequence ID" value="GGP24419.1"/>
    <property type="molecule type" value="Genomic_DNA"/>
</dbReference>
<dbReference type="Gene3D" id="3.30.450.20">
    <property type="entry name" value="PAS domain"/>
    <property type="match status" value="1"/>
</dbReference>
<dbReference type="PRINTS" id="PR00344">
    <property type="entry name" value="BCTRLSENSOR"/>
</dbReference>
<feature type="coiled-coil region" evidence="16">
    <location>
        <begin position="154"/>
        <end position="181"/>
    </location>
</feature>
<dbReference type="PANTHER" id="PTHR43047">
    <property type="entry name" value="TWO-COMPONENT HISTIDINE PROTEIN KINASE"/>
    <property type="match status" value="1"/>
</dbReference>
<keyword evidence="6 15" id="KW-0597">Phosphoprotein</keyword>
<keyword evidence="7" id="KW-0808">Transferase</keyword>
<dbReference type="InterPro" id="IPR003594">
    <property type="entry name" value="HATPase_dom"/>
</dbReference>
<keyword evidence="11" id="KW-1133">Transmembrane helix</keyword>
<evidence type="ECO:0000256" key="11">
    <source>
        <dbReference type="ARBA" id="ARBA00022989"/>
    </source>
</evidence>
<keyword evidence="9" id="KW-0418">Kinase</keyword>
<accession>A0ABQ2PHG9</accession>
<evidence type="ECO:0000256" key="12">
    <source>
        <dbReference type="ARBA" id="ARBA00023012"/>
    </source>
</evidence>
<keyword evidence="16" id="KW-0175">Coiled coil</keyword>
<protein>
    <recommendedName>
        <fullName evidence="3">histidine kinase</fullName>
        <ecNumber evidence="3">2.7.13.3</ecNumber>
    </recommendedName>
</protein>
<sequence>MLLSGVLFCCFTIPLILVEHLRASSRKIRNENLKMRQRIEMHESLLDGLPIAVFAIHSNGEVIESNRAYREMVNQGISGVLPMRTQQEGSTRDLPASIKDFYKEIHATSRPHYQDMHLQVGGTTRDVYFWSVPFYETHGIATGCLGGWLDISDRTQLEADLRAAKDEADAARSAMEEASKAKSTFLSGITHEIRTPLNVIIGSLEIGALNEQQPSSARRRPQEMALEAAHHLLGLIDDILDFSKIEAGKLTMHTVPTQVSTFLTDTGALFETPMHQRGLTFSHDFSNISPSVWAAVDATRLRQILVNLLSNAMKFTGEGGRIQLLAACTPINETHIKLEASVTDTGIGISASDQQRLFQPFNQADNSRIRMPHATRGTGLGLAICKQLITMMGGTITLQSTLEKGTKVSLELVLPQAQPVISSAHLATTPATRPRECRRVLLVDDHVLNLTVLTYQFQQLGCDVVQADGGEEALARLNSDQFDLIITDYSMPGMDGPTLTRRIRQLETARQTTPSRIIGLTAHTQHEYRNAALAAGMDECLHKPVGMKAWSELLDRTPSITSTASAASIQLDVVSGIAQGNQAHEIKLLSTLLAGCAADWQSVQLAWSDQQWAHLKDAGHRIKGVARMFGFTDLSTACEQLERAALAADVSLDTINAIKQALDGVSQAATHRLEALRSTPDE</sequence>